<dbReference type="InterPro" id="IPR013813">
    <property type="entry name" value="Endoribo_LPSP/chorism_mut-like"/>
</dbReference>
<dbReference type="PANTHER" id="PTHR43760">
    <property type="entry name" value="ENDORIBONUCLEASE-RELATED"/>
    <property type="match status" value="1"/>
</dbReference>
<gene>
    <name evidence="2" type="ORF">OCS65_26895</name>
</gene>
<dbReference type="InterPro" id="IPR006175">
    <property type="entry name" value="YjgF/YER057c/UK114"/>
</dbReference>
<dbReference type="SUPFAM" id="SSF55298">
    <property type="entry name" value="YjgF-like"/>
    <property type="match status" value="1"/>
</dbReference>
<dbReference type="InterPro" id="IPR035959">
    <property type="entry name" value="RutC-like_sf"/>
</dbReference>
<evidence type="ECO:0000313" key="3">
    <source>
        <dbReference type="Proteomes" id="UP001163947"/>
    </source>
</evidence>
<feature type="region of interest" description="Disordered" evidence="1">
    <location>
        <begin position="1"/>
        <end position="21"/>
    </location>
</feature>
<dbReference type="EMBL" id="CP106982">
    <property type="protein sequence ID" value="UYF94005.1"/>
    <property type="molecule type" value="Genomic_DNA"/>
</dbReference>
<evidence type="ECO:0000256" key="1">
    <source>
        <dbReference type="SAM" id="MobiDB-lite"/>
    </source>
</evidence>
<dbReference type="GeneID" id="83624125"/>
<dbReference type="Proteomes" id="UP001163947">
    <property type="component" value="Chromosome"/>
</dbReference>
<dbReference type="Gene3D" id="3.30.1330.40">
    <property type="entry name" value="RutC-like"/>
    <property type="match status" value="1"/>
</dbReference>
<dbReference type="RefSeq" id="WP_082120182.1">
    <property type="nucleotide sequence ID" value="NZ_CP011341.1"/>
</dbReference>
<name>A0AA46P480_9NOCA</name>
<sequence>MSNEQAIGRAALGAQPPRPRGRYVPAVLSGSTVHTAGMTPRRDGRLTVTGRVGGEVDPAVAREAAGLAAGNALAAVRSVLPPGAMFRCVEMVVYIACADGFTELSAVADGASEVVERALGPASLPARSAIGVYLLPGNAPVEVALTAHVGDGPGAH</sequence>
<evidence type="ECO:0000313" key="2">
    <source>
        <dbReference type="EMBL" id="UYF94005.1"/>
    </source>
</evidence>
<protein>
    <submittedName>
        <fullName evidence="2">RidA family protein</fullName>
    </submittedName>
</protein>
<dbReference type="CDD" id="cd02199">
    <property type="entry name" value="YjgF_YER057c_UK114_like_1"/>
    <property type="match status" value="1"/>
</dbReference>
<accession>A0AA46P480</accession>
<dbReference type="Pfam" id="PF01042">
    <property type="entry name" value="Ribonuc_L-PSP"/>
    <property type="match status" value="1"/>
</dbReference>
<dbReference type="AlphaFoldDB" id="A0AA46P480"/>
<reference evidence="2" key="1">
    <citation type="submission" date="2022-09" db="EMBL/GenBank/DDBJ databases">
        <title>The genome sequence of Rhodococcus aetherivorans N1.</title>
        <authorList>
            <person name="Jiang W."/>
        </authorList>
    </citation>
    <scope>NUCLEOTIDE SEQUENCE</scope>
    <source>
        <strain evidence="2">N1</strain>
    </source>
</reference>
<organism evidence="2 3">
    <name type="scientific">Rhodococcus aetherivorans</name>
    <dbReference type="NCBI Taxonomy" id="191292"/>
    <lineage>
        <taxon>Bacteria</taxon>
        <taxon>Bacillati</taxon>
        <taxon>Actinomycetota</taxon>
        <taxon>Actinomycetes</taxon>
        <taxon>Mycobacteriales</taxon>
        <taxon>Nocardiaceae</taxon>
        <taxon>Rhodococcus</taxon>
    </lineage>
</organism>
<proteinExistence type="predicted"/>
<dbReference type="PANTHER" id="PTHR43760:SF1">
    <property type="entry name" value="ENDORIBONUCLEASE L-PSP_CHORISMATE MUTASE-LIKE DOMAIN-CONTAINING PROTEIN"/>
    <property type="match status" value="1"/>
</dbReference>